<comment type="subcellular location">
    <subcellularLocation>
        <location evidence="2">Chromosome</location>
    </subcellularLocation>
    <subcellularLocation>
        <location evidence="1">Nucleus</location>
    </subcellularLocation>
</comment>
<gene>
    <name evidence="9" type="ORF">EMPG_14214</name>
</gene>
<dbReference type="GO" id="GO:0005634">
    <property type="term" value="C:nucleus"/>
    <property type="evidence" value="ECO:0007669"/>
    <property type="project" value="UniProtKB-SubCell"/>
</dbReference>
<evidence type="ECO:0000256" key="5">
    <source>
        <dbReference type="ARBA" id="ARBA00023125"/>
    </source>
</evidence>
<dbReference type="InterPro" id="IPR001951">
    <property type="entry name" value="Histone_H4"/>
</dbReference>
<keyword evidence="4" id="KW-0158">Chromosome</keyword>
<evidence type="ECO:0000256" key="2">
    <source>
        <dbReference type="ARBA" id="ARBA00004286"/>
    </source>
</evidence>
<evidence type="ECO:0000313" key="10">
    <source>
        <dbReference type="Proteomes" id="UP000053573"/>
    </source>
</evidence>
<evidence type="ECO:0000313" key="9">
    <source>
        <dbReference type="EMBL" id="KLJ10401.1"/>
    </source>
</evidence>
<keyword evidence="5" id="KW-0238">DNA-binding</keyword>
<evidence type="ECO:0000256" key="7">
    <source>
        <dbReference type="ARBA" id="ARBA00023269"/>
    </source>
</evidence>
<dbReference type="CDD" id="cd22912">
    <property type="entry name" value="HFD_H4"/>
    <property type="match status" value="1"/>
</dbReference>
<sequence length="79" mass="8581">MPHAENVAGVTARAAQSATASKFPRDSIQDITKPGIRRLARRGCVKRISAKHAKRKTVTSLDVVYALKTQGRLLYGFSG</sequence>
<dbReference type="PANTHER" id="PTHR10484">
    <property type="entry name" value="HISTONE H4"/>
    <property type="match status" value="1"/>
</dbReference>
<dbReference type="InterPro" id="IPR009072">
    <property type="entry name" value="Histone-fold"/>
</dbReference>
<dbReference type="GO" id="GO:0003677">
    <property type="term" value="F:DNA binding"/>
    <property type="evidence" value="ECO:0007669"/>
    <property type="project" value="UniProtKB-KW"/>
</dbReference>
<reference evidence="10" key="1">
    <citation type="journal article" date="2015" name="PLoS Genet.">
        <title>The dynamic genome and transcriptome of the human fungal pathogen Blastomyces and close relative Emmonsia.</title>
        <authorList>
            <person name="Munoz J.F."/>
            <person name="Gauthier G.M."/>
            <person name="Desjardins C.A."/>
            <person name="Gallo J.E."/>
            <person name="Holder J."/>
            <person name="Sullivan T.D."/>
            <person name="Marty A.J."/>
            <person name="Carmen J.C."/>
            <person name="Chen Z."/>
            <person name="Ding L."/>
            <person name="Gujja S."/>
            <person name="Magrini V."/>
            <person name="Misas E."/>
            <person name="Mitreva M."/>
            <person name="Priest M."/>
            <person name="Saif S."/>
            <person name="Whiston E.A."/>
            <person name="Young S."/>
            <person name="Zeng Q."/>
            <person name="Goldman W.E."/>
            <person name="Mardis E.R."/>
            <person name="Taylor J.W."/>
            <person name="McEwen J.G."/>
            <person name="Clay O.K."/>
            <person name="Klein B.S."/>
            <person name="Cuomo C.A."/>
        </authorList>
    </citation>
    <scope>NUCLEOTIDE SEQUENCE [LARGE SCALE GENOMIC DNA]</scope>
    <source>
        <strain evidence="10">UAMH 139</strain>
    </source>
</reference>
<dbReference type="STRING" id="2060906.A0A0H1BMM8"/>
<evidence type="ECO:0000256" key="1">
    <source>
        <dbReference type="ARBA" id="ARBA00004123"/>
    </source>
</evidence>
<keyword evidence="7" id="KW-0544">Nucleosome core</keyword>
<dbReference type="OrthoDB" id="3919494at2759"/>
<feature type="region of interest" description="Disordered" evidence="8">
    <location>
        <begin position="1"/>
        <end position="27"/>
    </location>
</feature>
<comment type="similarity">
    <text evidence="3">Belongs to the histone H4 family.</text>
</comment>
<evidence type="ECO:0000256" key="4">
    <source>
        <dbReference type="ARBA" id="ARBA00022454"/>
    </source>
</evidence>
<dbReference type="PRINTS" id="PR00623">
    <property type="entry name" value="HISTONEH4"/>
</dbReference>
<dbReference type="AlphaFoldDB" id="A0A0H1BMM8"/>
<dbReference type="Proteomes" id="UP000053573">
    <property type="component" value="Unassembled WGS sequence"/>
</dbReference>
<dbReference type="GO" id="GO:0046982">
    <property type="term" value="F:protein heterodimerization activity"/>
    <property type="evidence" value="ECO:0007669"/>
    <property type="project" value="InterPro"/>
</dbReference>
<organism evidence="9 10">
    <name type="scientific">Blastomyces silverae</name>
    <dbReference type="NCBI Taxonomy" id="2060906"/>
    <lineage>
        <taxon>Eukaryota</taxon>
        <taxon>Fungi</taxon>
        <taxon>Dikarya</taxon>
        <taxon>Ascomycota</taxon>
        <taxon>Pezizomycotina</taxon>
        <taxon>Eurotiomycetes</taxon>
        <taxon>Eurotiomycetidae</taxon>
        <taxon>Onygenales</taxon>
        <taxon>Ajellomycetaceae</taxon>
        <taxon>Blastomyces</taxon>
    </lineage>
</organism>
<dbReference type="EMBL" id="LDEV01002053">
    <property type="protein sequence ID" value="KLJ10401.1"/>
    <property type="molecule type" value="Genomic_DNA"/>
</dbReference>
<protein>
    <submittedName>
        <fullName evidence="9">Histone</fullName>
    </submittedName>
</protein>
<dbReference type="SUPFAM" id="SSF47113">
    <property type="entry name" value="Histone-fold"/>
    <property type="match status" value="1"/>
</dbReference>
<comment type="caution">
    <text evidence="9">The sequence shown here is derived from an EMBL/GenBank/DDBJ whole genome shotgun (WGS) entry which is preliminary data.</text>
</comment>
<evidence type="ECO:0000256" key="8">
    <source>
        <dbReference type="SAM" id="MobiDB-lite"/>
    </source>
</evidence>
<accession>A0A0H1BMM8</accession>
<proteinExistence type="inferred from homology"/>
<keyword evidence="10" id="KW-1185">Reference proteome</keyword>
<dbReference type="GO" id="GO:0030527">
    <property type="term" value="F:structural constituent of chromatin"/>
    <property type="evidence" value="ECO:0007669"/>
    <property type="project" value="InterPro"/>
</dbReference>
<keyword evidence="6" id="KW-0539">Nucleus</keyword>
<dbReference type="GO" id="GO:0000786">
    <property type="term" value="C:nucleosome"/>
    <property type="evidence" value="ECO:0007669"/>
    <property type="project" value="UniProtKB-KW"/>
</dbReference>
<name>A0A0H1BMM8_9EURO</name>
<dbReference type="Gene3D" id="1.10.20.10">
    <property type="entry name" value="Histone, subunit A"/>
    <property type="match status" value="2"/>
</dbReference>
<evidence type="ECO:0000256" key="6">
    <source>
        <dbReference type="ARBA" id="ARBA00023242"/>
    </source>
</evidence>
<evidence type="ECO:0000256" key="3">
    <source>
        <dbReference type="ARBA" id="ARBA00006564"/>
    </source>
</evidence>